<keyword evidence="3" id="KW-1185">Reference proteome</keyword>
<dbReference type="Proteomes" id="UP000586918">
    <property type="component" value="Unassembled WGS sequence"/>
</dbReference>
<protein>
    <recommendedName>
        <fullName evidence="1">Polysaccharide biosynthesis enzyme WcbI domain-containing protein</fullName>
    </recommendedName>
</protein>
<dbReference type="InterPro" id="IPR041307">
    <property type="entry name" value="WcbI"/>
</dbReference>
<reference evidence="2 3" key="1">
    <citation type="submission" date="2020-04" db="EMBL/GenBank/DDBJ databases">
        <authorList>
            <person name="Klaysubun C."/>
            <person name="Duangmal K."/>
            <person name="Lipun K."/>
        </authorList>
    </citation>
    <scope>NUCLEOTIDE SEQUENCE [LARGE SCALE GENOMIC DNA]</scope>
    <source>
        <strain evidence="2 3">DSM 45300</strain>
    </source>
</reference>
<accession>A0A848DIK5</accession>
<dbReference type="AlphaFoldDB" id="A0A848DIK5"/>
<sequence length="107" mass="11786">MDAGRRAHYGEFYDGPGPTDRPLAVVHGNCQAESMRVLLAGSPTFSCPTVRVPRVQEPRADWLVDGTAVPAELVRAAQLDRYAAHPEWITAGLRRLADRRVLLGLRP</sequence>
<evidence type="ECO:0000313" key="2">
    <source>
        <dbReference type="EMBL" id="NMH92284.1"/>
    </source>
</evidence>
<dbReference type="Gene3D" id="3.40.50.12080">
    <property type="match status" value="1"/>
</dbReference>
<dbReference type="EMBL" id="JAAXKZ010000035">
    <property type="protein sequence ID" value="NMH92284.1"/>
    <property type="molecule type" value="Genomic_DNA"/>
</dbReference>
<organism evidence="2 3">
    <name type="scientific">Pseudonocardia bannensis</name>
    <dbReference type="NCBI Taxonomy" id="630973"/>
    <lineage>
        <taxon>Bacteria</taxon>
        <taxon>Bacillati</taxon>
        <taxon>Actinomycetota</taxon>
        <taxon>Actinomycetes</taxon>
        <taxon>Pseudonocardiales</taxon>
        <taxon>Pseudonocardiaceae</taxon>
        <taxon>Pseudonocardia</taxon>
    </lineage>
</organism>
<name>A0A848DIK5_9PSEU</name>
<dbReference type="RefSeq" id="WP_169412996.1">
    <property type="nucleotide sequence ID" value="NZ_JAAXKZ010000035.1"/>
</dbReference>
<evidence type="ECO:0000313" key="3">
    <source>
        <dbReference type="Proteomes" id="UP000586918"/>
    </source>
</evidence>
<gene>
    <name evidence="2" type="ORF">HF519_12020</name>
</gene>
<proteinExistence type="predicted"/>
<feature type="domain" description="Polysaccharide biosynthesis enzyme WcbI" evidence="1">
    <location>
        <begin position="24"/>
        <end position="61"/>
    </location>
</feature>
<evidence type="ECO:0000259" key="1">
    <source>
        <dbReference type="Pfam" id="PF18588"/>
    </source>
</evidence>
<comment type="caution">
    <text evidence="2">The sequence shown here is derived from an EMBL/GenBank/DDBJ whole genome shotgun (WGS) entry which is preliminary data.</text>
</comment>
<dbReference type="Pfam" id="PF18588">
    <property type="entry name" value="WcbI"/>
    <property type="match status" value="1"/>
</dbReference>